<organism evidence="2 3">
    <name type="scientific">Palaeococcus pacificus DY20341</name>
    <dbReference type="NCBI Taxonomy" id="1343739"/>
    <lineage>
        <taxon>Archaea</taxon>
        <taxon>Methanobacteriati</taxon>
        <taxon>Methanobacteriota</taxon>
        <taxon>Thermococci</taxon>
        <taxon>Thermococcales</taxon>
        <taxon>Thermococcaceae</taxon>
        <taxon>Palaeococcus</taxon>
    </lineage>
</organism>
<keyword evidence="1" id="KW-1133">Transmembrane helix</keyword>
<reference evidence="2 3" key="2">
    <citation type="journal article" date="2015" name="Genome Announc.">
        <title>Complete Genome Sequence of Hyperthermophilic Piezophilic Archaeon Palaeococcus pacificus DY20341T, Isolated from Deep-Sea Hydrothermal Sediments.</title>
        <authorList>
            <person name="Zeng X."/>
            <person name="Jebbar M."/>
            <person name="Shao Z."/>
        </authorList>
    </citation>
    <scope>NUCLEOTIDE SEQUENCE [LARGE SCALE GENOMIC DNA]</scope>
    <source>
        <strain evidence="2 3">DY20341</strain>
    </source>
</reference>
<evidence type="ECO:0000313" key="2">
    <source>
        <dbReference type="EMBL" id="AIF69203.1"/>
    </source>
</evidence>
<reference evidence="3" key="1">
    <citation type="submission" date="2013-06" db="EMBL/GenBank/DDBJ databases">
        <title>Complete Genome Sequence of Hyperthermophilic Palaeococcus pacificus DY20341T, Isolated from a Deep-Sea Hydrothermal Sediments.</title>
        <authorList>
            <person name="Zeng X."/>
            <person name="Shao Z."/>
        </authorList>
    </citation>
    <scope>NUCLEOTIDE SEQUENCE [LARGE SCALE GENOMIC DNA]</scope>
    <source>
        <strain evidence="3">DY20341</strain>
    </source>
</reference>
<dbReference type="HOGENOM" id="CLU_2766249_0_0_2"/>
<feature type="transmembrane region" description="Helical" evidence="1">
    <location>
        <begin position="7"/>
        <end position="28"/>
    </location>
</feature>
<name>A0A075LXB9_9EURY</name>
<evidence type="ECO:0000256" key="1">
    <source>
        <dbReference type="SAM" id="Phobius"/>
    </source>
</evidence>
<dbReference type="KEGG" id="ppac:PAP_03930"/>
<gene>
    <name evidence="2" type="ORF">PAP_03930</name>
</gene>
<dbReference type="RefSeq" id="WP_048164789.1">
    <property type="nucleotide sequence ID" value="NZ_CP006019.1"/>
</dbReference>
<dbReference type="STRING" id="1343739.PAP_03930"/>
<keyword evidence="3" id="KW-1185">Reference proteome</keyword>
<evidence type="ECO:0000313" key="3">
    <source>
        <dbReference type="Proteomes" id="UP000027981"/>
    </source>
</evidence>
<accession>A0A075LXB9</accession>
<dbReference type="AlphaFoldDB" id="A0A075LXB9"/>
<keyword evidence="1" id="KW-0812">Transmembrane</keyword>
<dbReference type="EMBL" id="CP006019">
    <property type="protein sequence ID" value="AIF69203.1"/>
    <property type="molecule type" value="Genomic_DNA"/>
</dbReference>
<sequence length="69" mass="7769">MKNKRYVLFPFLLGLTYGISVFSVWWVFKLGRYLPNAVNNLIVISANLVPIAGGIVSFYRLCKGGDEKT</sequence>
<keyword evidence="1" id="KW-0472">Membrane</keyword>
<feature type="transmembrane region" description="Helical" evidence="1">
    <location>
        <begin position="40"/>
        <end position="62"/>
    </location>
</feature>
<protein>
    <submittedName>
        <fullName evidence="2">Uncharacterized protein</fullName>
    </submittedName>
</protein>
<dbReference type="Proteomes" id="UP000027981">
    <property type="component" value="Chromosome"/>
</dbReference>
<dbReference type="eggNOG" id="arCOG11751">
    <property type="taxonomic scope" value="Archaea"/>
</dbReference>
<dbReference type="GeneID" id="24841913"/>
<proteinExistence type="predicted"/>